<feature type="domain" description="SH3b" evidence="2">
    <location>
        <begin position="91"/>
        <end position="153"/>
    </location>
</feature>
<evidence type="ECO:0000313" key="3">
    <source>
        <dbReference type="EMBL" id="ADW16199.1"/>
    </source>
</evidence>
<dbReference type="InterPro" id="IPR003646">
    <property type="entry name" value="SH3-like_bac-type"/>
</dbReference>
<dbReference type="AlphaFoldDB" id="A0A7U3YIS6"/>
<dbReference type="SMART" id="SM00287">
    <property type="entry name" value="SH3b"/>
    <property type="match status" value="2"/>
</dbReference>
<dbReference type="EMBL" id="CP002364">
    <property type="protein sequence ID" value="ADW16199.1"/>
    <property type="molecule type" value="Genomic_DNA"/>
</dbReference>
<keyword evidence="4" id="KW-1185">Reference proteome</keyword>
<dbReference type="Gene3D" id="2.30.30.40">
    <property type="entry name" value="SH3 Domains"/>
    <property type="match status" value="2"/>
</dbReference>
<dbReference type="RefSeq" id="WP_015722747.1">
    <property type="nucleotide sequence ID" value="NC_014972.1"/>
</dbReference>
<keyword evidence="1" id="KW-0732">Signal</keyword>
<dbReference type="PANTHER" id="PTHR34408:SF1">
    <property type="entry name" value="GLYCOSYL HYDROLASE FAMILY 19 DOMAIN-CONTAINING PROTEIN HI_1415"/>
    <property type="match status" value="1"/>
</dbReference>
<dbReference type="PANTHER" id="PTHR34408">
    <property type="entry name" value="FAMILY PROTEIN, PUTATIVE-RELATED"/>
    <property type="match status" value="1"/>
</dbReference>
<dbReference type="PROSITE" id="PS51781">
    <property type="entry name" value="SH3B"/>
    <property type="match status" value="2"/>
</dbReference>
<dbReference type="Proteomes" id="UP000006365">
    <property type="component" value="Chromosome"/>
</dbReference>
<name>A0A7U3YIS6_DESPD</name>
<evidence type="ECO:0000313" key="4">
    <source>
        <dbReference type="Proteomes" id="UP000006365"/>
    </source>
</evidence>
<feature type="domain" description="SH3b" evidence="2">
    <location>
        <begin position="24"/>
        <end position="86"/>
    </location>
</feature>
<gene>
    <name evidence="3" type="ordered locus">Despr_0005</name>
</gene>
<organism evidence="3 4">
    <name type="scientific">Desulfobulbus propionicus (strain ATCC 33891 / DSM 2032 / VKM B-1956 / 1pr3)</name>
    <dbReference type="NCBI Taxonomy" id="577650"/>
    <lineage>
        <taxon>Bacteria</taxon>
        <taxon>Pseudomonadati</taxon>
        <taxon>Thermodesulfobacteriota</taxon>
        <taxon>Desulfobulbia</taxon>
        <taxon>Desulfobulbales</taxon>
        <taxon>Desulfobulbaceae</taxon>
        <taxon>Desulfobulbus</taxon>
    </lineage>
</organism>
<reference evidence="3 4" key="1">
    <citation type="journal article" date="2011" name="Stand. Genomic Sci.">
        <title>Complete genome sequence of Desulfobulbus propionicus type strain (1pr3).</title>
        <authorList>
            <person name="Pagani I."/>
            <person name="Lapidus A."/>
            <person name="Nolan M."/>
            <person name="Lucas S."/>
            <person name="Hammon N."/>
            <person name="Deshpande S."/>
            <person name="Cheng J.F."/>
            <person name="Chertkov O."/>
            <person name="Davenport K."/>
            <person name="Tapia R."/>
            <person name="Han C."/>
            <person name="Goodwin L."/>
            <person name="Pitluck S."/>
            <person name="Liolios K."/>
            <person name="Mavromatis K."/>
            <person name="Ivanova N."/>
            <person name="Mikhailova N."/>
            <person name="Pati A."/>
            <person name="Chen A."/>
            <person name="Palaniappan K."/>
            <person name="Land M."/>
            <person name="Hauser L."/>
            <person name="Chang Y.J."/>
            <person name="Jeffries C.D."/>
            <person name="Detter J.C."/>
            <person name="Brambilla E."/>
            <person name="Kannan K.P."/>
            <person name="Djao O.D."/>
            <person name="Rohde M."/>
            <person name="Pukall R."/>
            <person name="Spring S."/>
            <person name="Goker M."/>
            <person name="Sikorski J."/>
            <person name="Woyke T."/>
            <person name="Bristow J."/>
            <person name="Eisen J.A."/>
            <person name="Markowitz V."/>
            <person name="Hugenholtz P."/>
            <person name="Kyrpides N.C."/>
            <person name="Klenk H.P."/>
        </authorList>
    </citation>
    <scope>NUCLEOTIDE SEQUENCE [LARGE SCALE GENOMIC DNA]</scope>
    <source>
        <strain evidence="4">ATCC 33891 / DSM 2032 / 1pr3</strain>
    </source>
</reference>
<proteinExistence type="predicted"/>
<dbReference type="InterPro" id="IPR010466">
    <property type="entry name" value="DUF1058"/>
</dbReference>
<evidence type="ECO:0000259" key="2">
    <source>
        <dbReference type="PROSITE" id="PS51781"/>
    </source>
</evidence>
<feature type="signal peptide" evidence="1">
    <location>
        <begin position="1"/>
        <end position="24"/>
    </location>
</feature>
<dbReference type="Pfam" id="PF06347">
    <property type="entry name" value="SH3_4"/>
    <property type="match status" value="2"/>
</dbReference>
<sequence length="153" mass="16764">MTLRRALFACTVSLLLLVRSVAAAEMVSIAGEEINMRSGPGTEHEVLWKISDGFPLEVLATKGDWLQVQDFEGSSGWVHKKTTRATPHMIVKANRGTAQQINVRREPSTKAAVVATASYGVVFKTLERQGTWVKVEHGQGVTGWVEGSLLWGF</sequence>
<accession>A0A7U3YIS6</accession>
<feature type="chain" id="PRO_5031471737" description="SH3b domain-containing protein" evidence="1">
    <location>
        <begin position="25"/>
        <end position="153"/>
    </location>
</feature>
<dbReference type="KEGG" id="dpr:Despr_0005"/>
<dbReference type="InterPro" id="IPR052354">
    <property type="entry name" value="Cell_Wall_Dynamics_Protein"/>
</dbReference>
<evidence type="ECO:0000256" key="1">
    <source>
        <dbReference type="SAM" id="SignalP"/>
    </source>
</evidence>
<protein>
    <recommendedName>
        <fullName evidence="2">SH3b domain-containing protein</fullName>
    </recommendedName>
</protein>